<sequence>MGSPLLGSTHSATGQPNAGTLTIVPEATTKAGDLVIVAVCSSDTAGPTWVMSGGTGSWTTHVSTSSIGTLRFYVFSKIRHADDTTYTLTRTGADGWRVATVTIPDWNGVAPIVGAVGTRAASGGAFVTTAPSITTVTDKTLALYIAAERTIANDNEPVPNNGFTTFYDGHTVGSDNLNALYIANKRVSPAGAVGATSATFTNSHASNSAAVLLGVVSPDTPPLPTIGARLATNPTDTSVTVGVDVANGTHVQAYLYQGASLVTMKEFDVDATSGWGHTTFTNLSPDTGYTVQFVVDGNELVSQALSVRTLPEATGAASFVMVTGSCQFTGSNHPVFDAILADQPRVFAHMGDLHYADATTAAAWRAGVETSLVAPRMKNLLGQIPMTWTWDNHDRIITNNGGAGTALNLGTTDPATNTEARKLFGSDGMGTEDSFGRAWWMGRVLFIQTDQWTNKNDPDNGVEEYKSFLGTAQRQWFKDTLELLGGGAAAIVWLCQWTGQNHANGRWNSFPDETAELEQFFNFNSWLKEKLVMIGGDSHSLQVTDGTRTAAQGQRFEGVPNFNISGFNRSSDAGQGGAGWLVDQPLRTSAQLEADWGGYSRITVEDDGLVLTMTWEGVRVNAAGATDVMDTRILTFGELPPEPTQPFDKVYVGSGLADKVYVGDTQVWP</sequence>
<accession>A0A4Y6EBL5</accession>
<dbReference type="PANTHER" id="PTHR33987:SF1">
    <property type="entry name" value="CALCINEURIN-LIKE METALLO-PHOSPHOESTERASE SUPERFAMILY PROTEIN"/>
    <property type="match status" value="1"/>
</dbReference>
<dbReference type="InterPro" id="IPR029052">
    <property type="entry name" value="Metallo-depent_PP-like"/>
</dbReference>
<dbReference type="SUPFAM" id="SSF56300">
    <property type="entry name" value="Metallo-dependent phosphatases"/>
    <property type="match status" value="1"/>
</dbReference>
<evidence type="ECO:0000313" key="2">
    <source>
        <dbReference type="Proteomes" id="UP000320638"/>
    </source>
</evidence>
<organism evidence="1 2">
    <name type="scientific">Microbacterium phage LilyLou</name>
    <dbReference type="NCBI Taxonomy" id="2590876"/>
    <lineage>
        <taxon>Viruses</taxon>
        <taxon>Duplodnaviria</taxon>
        <taxon>Heunggongvirae</taxon>
        <taxon>Uroviricota</taxon>
        <taxon>Caudoviricetes</taxon>
        <taxon>Eekayvirinae</taxon>
        <taxon>Tinytimothyvirus</taxon>
        <taxon>Tinytimothyvirus alex44</taxon>
    </lineage>
</organism>
<gene>
    <name evidence="1" type="primary">48</name>
    <name evidence="1" type="ORF">SEA_LILYLOU_48</name>
</gene>
<name>A0A4Y6EBL5_9CAUD</name>
<dbReference type="EMBL" id="MK894438">
    <property type="protein sequence ID" value="QDF16076.1"/>
    <property type="molecule type" value="Genomic_DNA"/>
</dbReference>
<dbReference type="Proteomes" id="UP000320638">
    <property type="component" value="Genome"/>
</dbReference>
<dbReference type="Gene3D" id="3.60.21.70">
    <property type="entry name" value="PhoD-like phosphatase"/>
    <property type="match status" value="1"/>
</dbReference>
<proteinExistence type="predicted"/>
<evidence type="ECO:0000313" key="1">
    <source>
        <dbReference type="EMBL" id="QDF16076.1"/>
    </source>
</evidence>
<protein>
    <submittedName>
        <fullName evidence="1">Phosphatase</fullName>
    </submittedName>
</protein>
<dbReference type="PANTHER" id="PTHR33987">
    <property type="entry name" value="CALCINEURIN-LIKE METALLO-PHOSPHOESTERASE SUPERFAMILY PROTEIN"/>
    <property type="match status" value="1"/>
</dbReference>
<reference evidence="1 2" key="1">
    <citation type="submission" date="2019-05" db="EMBL/GenBank/DDBJ databases">
        <authorList>
            <person name="Berry L.J."/>
            <person name="Reagor J.P."/>
            <person name="Chani A.S."/>
            <person name="Suter H.M."/>
            <person name="Vanzant E.P."/>
            <person name="Fields E.J."/>
            <person name="Sabotchick N.R."/>
            <person name="Mahoney L.M."/>
            <person name="Gaffney B.L."/>
            <person name="Staples A.K."/>
            <person name="King R.A."/>
            <person name="Rinehart C.A."/>
            <person name="Rowland N.S."/>
            <person name="Garlena R.A."/>
            <person name="Russell D.A."/>
            <person name="Pope W.H."/>
            <person name="Jacobs-Sera D."/>
            <person name="Hendrix R.W."/>
            <person name="Hatfull G.F."/>
        </authorList>
    </citation>
    <scope>NUCLEOTIDE SEQUENCE [LARGE SCALE GENOMIC DNA]</scope>
</reference>
<dbReference type="InterPro" id="IPR038607">
    <property type="entry name" value="PhoD-like_sf"/>
</dbReference>